<dbReference type="PANTHER" id="PTHR35503:SF2">
    <property type="entry name" value="OS04G0455700 PROTEIN"/>
    <property type="match status" value="1"/>
</dbReference>
<name>A0AAV6WSD8_9LAMI</name>
<keyword evidence="3" id="KW-1185">Reference proteome</keyword>
<proteinExistence type="predicted"/>
<dbReference type="Gene3D" id="2.60.40.150">
    <property type="entry name" value="C2 domain"/>
    <property type="match status" value="1"/>
</dbReference>
<dbReference type="SUPFAM" id="SSF49562">
    <property type="entry name" value="C2 domain (Calcium/lipid-binding domain, CaLB)"/>
    <property type="match status" value="1"/>
</dbReference>
<dbReference type="EMBL" id="WHWC01000011">
    <property type="protein sequence ID" value="KAG8373363.1"/>
    <property type="molecule type" value="Genomic_DNA"/>
</dbReference>
<gene>
    <name evidence="2" type="ORF">BUALT_Bualt11G0016400</name>
</gene>
<dbReference type="InterPro" id="IPR035892">
    <property type="entry name" value="C2_domain_sf"/>
</dbReference>
<dbReference type="Pfam" id="PF00168">
    <property type="entry name" value="C2"/>
    <property type="match status" value="1"/>
</dbReference>
<organism evidence="2 3">
    <name type="scientific">Buddleja alternifolia</name>
    <dbReference type="NCBI Taxonomy" id="168488"/>
    <lineage>
        <taxon>Eukaryota</taxon>
        <taxon>Viridiplantae</taxon>
        <taxon>Streptophyta</taxon>
        <taxon>Embryophyta</taxon>
        <taxon>Tracheophyta</taxon>
        <taxon>Spermatophyta</taxon>
        <taxon>Magnoliopsida</taxon>
        <taxon>eudicotyledons</taxon>
        <taxon>Gunneridae</taxon>
        <taxon>Pentapetalae</taxon>
        <taxon>asterids</taxon>
        <taxon>lamiids</taxon>
        <taxon>Lamiales</taxon>
        <taxon>Scrophulariaceae</taxon>
        <taxon>Buddlejeae</taxon>
        <taxon>Buddleja</taxon>
    </lineage>
</organism>
<protein>
    <recommendedName>
        <fullName evidence="1">C2 domain-containing protein</fullName>
    </recommendedName>
</protein>
<sequence>MDSPCHSSSFNCELTIIRARNINLKSDGQLFVRCFLSLGNNKRVRIDTQQISSSNSDLTWNQTFSLDCLGNQHSIKQLREAATIVFELRHKKSSPSIISRINGSKLLGRAEIPWRNVVDSPNMAIEEWVVMISKNGCIYDDVIKPRGVQISMKVEELSKGIMKRKINERKWDDECGCMDGGCNNSCVEYEFFAVGAALDAF</sequence>
<evidence type="ECO:0000313" key="2">
    <source>
        <dbReference type="EMBL" id="KAG8373363.1"/>
    </source>
</evidence>
<dbReference type="PROSITE" id="PS50004">
    <property type="entry name" value="C2"/>
    <property type="match status" value="1"/>
</dbReference>
<dbReference type="InterPro" id="IPR000008">
    <property type="entry name" value="C2_dom"/>
</dbReference>
<dbReference type="PANTHER" id="PTHR35503">
    <property type="entry name" value="OSJNBA0006M15.15 PROTEIN"/>
    <property type="match status" value="1"/>
</dbReference>
<evidence type="ECO:0000259" key="1">
    <source>
        <dbReference type="PROSITE" id="PS50004"/>
    </source>
</evidence>
<dbReference type="AlphaFoldDB" id="A0AAV6WSD8"/>
<comment type="caution">
    <text evidence="2">The sequence shown here is derived from an EMBL/GenBank/DDBJ whole genome shotgun (WGS) entry which is preliminary data.</text>
</comment>
<dbReference type="SMART" id="SM00239">
    <property type="entry name" value="C2"/>
    <property type="match status" value="1"/>
</dbReference>
<feature type="domain" description="C2" evidence="1">
    <location>
        <begin position="1"/>
        <end position="129"/>
    </location>
</feature>
<evidence type="ECO:0000313" key="3">
    <source>
        <dbReference type="Proteomes" id="UP000826271"/>
    </source>
</evidence>
<dbReference type="Proteomes" id="UP000826271">
    <property type="component" value="Unassembled WGS sequence"/>
</dbReference>
<reference evidence="2" key="1">
    <citation type="submission" date="2019-10" db="EMBL/GenBank/DDBJ databases">
        <authorList>
            <person name="Zhang R."/>
            <person name="Pan Y."/>
            <person name="Wang J."/>
            <person name="Ma R."/>
            <person name="Yu S."/>
        </authorList>
    </citation>
    <scope>NUCLEOTIDE SEQUENCE</scope>
    <source>
        <strain evidence="2">LA-IB0</strain>
        <tissue evidence="2">Leaf</tissue>
    </source>
</reference>
<accession>A0AAV6WSD8</accession>